<feature type="region of interest" description="Disordered" evidence="1">
    <location>
        <begin position="1"/>
        <end position="53"/>
    </location>
</feature>
<gene>
    <name evidence="2" type="ORF">BDV96DRAFT_590827</name>
</gene>
<name>A0A6A5YIL1_9PLEO</name>
<proteinExistence type="predicted"/>
<evidence type="ECO:0000313" key="2">
    <source>
        <dbReference type="EMBL" id="KAF2106564.1"/>
    </source>
</evidence>
<reference evidence="2" key="1">
    <citation type="journal article" date="2020" name="Stud. Mycol.">
        <title>101 Dothideomycetes genomes: a test case for predicting lifestyles and emergence of pathogens.</title>
        <authorList>
            <person name="Haridas S."/>
            <person name="Albert R."/>
            <person name="Binder M."/>
            <person name="Bloem J."/>
            <person name="Labutti K."/>
            <person name="Salamov A."/>
            <person name="Andreopoulos B."/>
            <person name="Baker S."/>
            <person name="Barry K."/>
            <person name="Bills G."/>
            <person name="Bluhm B."/>
            <person name="Cannon C."/>
            <person name="Castanera R."/>
            <person name="Culley D."/>
            <person name="Daum C."/>
            <person name="Ezra D."/>
            <person name="Gonzalez J."/>
            <person name="Henrissat B."/>
            <person name="Kuo A."/>
            <person name="Liang C."/>
            <person name="Lipzen A."/>
            <person name="Lutzoni F."/>
            <person name="Magnuson J."/>
            <person name="Mondo S."/>
            <person name="Nolan M."/>
            <person name="Ohm R."/>
            <person name="Pangilinan J."/>
            <person name="Park H.-J."/>
            <person name="Ramirez L."/>
            <person name="Alfaro M."/>
            <person name="Sun H."/>
            <person name="Tritt A."/>
            <person name="Yoshinaga Y."/>
            <person name="Zwiers L.-H."/>
            <person name="Turgeon B."/>
            <person name="Goodwin S."/>
            <person name="Spatafora J."/>
            <person name="Crous P."/>
            <person name="Grigoriev I."/>
        </authorList>
    </citation>
    <scope>NUCLEOTIDE SEQUENCE</scope>
    <source>
        <strain evidence="2">CBS 627.86</strain>
    </source>
</reference>
<evidence type="ECO:0000313" key="3">
    <source>
        <dbReference type="Proteomes" id="UP000799770"/>
    </source>
</evidence>
<dbReference type="OrthoDB" id="3801166at2759"/>
<sequence>MATSGSPTKRKREETPEPGPSQPRFGVGLLTPPPSLKKPAVKLERNESSDSLQNVPLASHGLITPPTTHPGSFAEPQIKPEPLEANVNEVPVKREENEIAVANAPIENESGPVHSHQTPIKRDEAEVKQEILDSLGITPDIAARAVPPNDGKFRLASGEFQGYTIDELPEWYPLLLHDTGDVERTPGLKEAFIDWANRFELPYGGVKLADIPIYDINNRLLPDLAEGTLDIGTKLALKYHLLVRQPEEPGEKYIHRIGQNFRGNTLFEAVEMRGNESYLDYMKRTHMAVREGNEDMAEGLEFYHREQAREIKSRYPHTYHRDQDFRYHIKQSSRWNWRMDGGNPIGLGPLMYPRTVPPVSTVMEHETFKRKCPACGFRAPTTQEAQDLEEYGHVW</sequence>
<organism evidence="2 3">
    <name type="scientific">Lophiotrema nucula</name>
    <dbReference type="NCBI Taxonomy" id="690887"/>
    <lineage>
        <taxon>Eukaryota</taxon>
        <taxon>Fungi</taxon>
        <taxon>Dikarya</taxon>
        <taxon>Ascomycota</taxon>
        <taxon>Pezizomycotina</taxon>
        <taxon>Dothideomycetes</taxon>
        <taxon>Pleosporomycetidae</taxon>
        <taxon>Pleosporales</taxon>
        <taxon>Lophiotremataceae</taxon>
        <taxon>Lophiotrema</taxon>
    </lineage>
</organism>
<dbReference type="EMBL" id="ML977361">
    <property type="protein sequence ID" value="KAF2106564.1"/>
    <property type="molecule type" value="Genomic_DNA"/>
</dbReference>
<evidence type="ECO:0000256" key="1">
    <source>
        <dbReference type="SAM" id="MobiDB-lite"/>
    </source>
</evidence>
<accession>A0A6A5YIL1</accession>
<dbReference type="Proteomes" id="UP000799770">
    <property type="component" value="Unassembled WGS sequence"/>
</dbReference>
<protein>
    <submittedName>
        <fullName evidence="2">Uncharacterized protein</fullName>
    </submittedName>
</protein>
<dbReference type="AlphaFoldDB" id="A0A6A5YIL1"/>
<keyword evidence="3" id="KW-1185">Reference proteome</keyword>